<dbReference type="RefSeq" id="WP_225251942.1">
    <property type="nucleotide sequence ID" value="NZ_JAIWIU010000181.1"/>
</dbReference>
<dbReference type="InterPro" id="IPR036291">
    <property type="entry name" value="NAD(P)-bd_dom_sf"/>
</dbReference>
<evidence type="ECO:0000313" key="2">
    <source>
        <dbReference type="Proteomes" id="UP001199044"/>
    </source>
</evidence>
<protein>
    <submittedName>
        <fullName evidence="1">SDR family oxidoreductase</fullName>
    </submittedName>
</protein>
<dbReference type="NCBIfam" id="NF006532">
    <property type="entry name" value="PRK09009.1"/>
    <property type="match status" value="1"/>
</dbReference>
<dbReference type="PANTHER" id="PTHR43544">
    <property type="entry name" value="SHORT-CHAIN DEHYDROGENASE/REDUCTASE"/>
    <property type="match status" value="1"/>
</dbReference>
<comment type="caution">
    <text evidence="1">The sequence shown here is derived from an EMBL/GenBank/DDBJ whole genome shotgun (WGS) entry which is preliminary data.</text>
</comment>
<evidence type="ECO:0000313" key="1">
    <source>
        <dbReference type="EMBL" id="MCA2018561.1"/>
    </source>
</evidence>
<reference evidence="2" key="1">
    <citation type="submission" date="2023-07" db="EMBL/GenBank/DDBJ databases">
        <title>Molecular identification of indigenous halophilic bacteria isolated from red sea cost, biodegradation of synthetic dyes and assessment of degraded metabolite toxicity.</title>
        <authorList>
            <person name="Chaieb K."/>
            <person name="Altayb H.N."/>
        </authorList>
    </citation>
    <scope>NUCLEOTIDE SEQUENCE [LARGE SCALE GENOMIC DNA]</scope>
    <source>
        <strain evidence="2">K20</strain>
    </source>
</reference>
<gene>
    <name evidence="1" type="ORF">LDJ79_20770</name>
</gene>
<dbReference type="PRINTS" id="PR00081">
    <property type="entry name" value="GDHRDH"/>
</dbReference>
<accession>A0ABS7YUJ6</accession>
<dbReference type="EMBL" id="JAIWIU010000181">
    <property type="protein sequence ID" value="MCA2018561.1"/>
    <property type="molecule type" value="Genomic_DNA"/>
</dbReference>
<keyword evidence="2" id="KW-1185">Reference proteome</keyword>
<dbReference type="SUPFAM" id="SSF51735">
    <property type="entry name" value="NAD(P)-binding Rossmann-fold domains"/>
    <property type="match status" value="1"/>
</dbReference>
<dbReference type="Gene3D" id="3.40.50.720">
    <property type="entry name" value="NAD(P)-binding Rossmann-like Domain"/>
    <property type="match status" value="1"/>
</dbReference>
<dbReference type="Proteomes" id="UP001199044">
    <property type="component" value="Unassembled WGS sequence"/>
</dbReference>
<sequence length="239" mass="26375">MTIPSHIVVIGGSGGIGHAIVQKLLSLFPNALVHATYHRHEPSFQAPNLKWTQLDITSSTEISQFGLQFSRVDWLINCVGMLHTPEHGPEKNIESIDGQFFLRNIKVNTLPTLLLAQAFFPAFKVSPSVKLAVISARVGSIEDNGLGGWYSYRASKAALNMVVKNLSIEMRRRLKQATVLALHPGTTDTELSKPFQTNVPEGKLFNADNVALDLLNLIANSTPSDSGQFWDYRGENIPW</sequence>
<proteinExistence type="predicted"/>
<dbReference type="Pfam" id="PF00106">
    <property type="entry name" value="adh_short"/>
    <property type="match status" value="1"/>
</dbReference>
<dbReference type="PANTHER" id="PTHR43544:SF12">
    <property type="entry name" value="NAD(P)-BINDING ROSSMANN-FOLD SUPERFAMILY PROTEIN"/>
    <property type="match status" value="1"/>
</dbReference>
<dbReference type="InterPro" id="IPR051468">
    <property type="entry name" value="Fungal_SecMetab_SDRs"/>
</dbReference>
<dbReference type="InterPro" id="IPR002347">
    <property type="entry name" value="SDR_fam"/>
</dbReference>
<name>A0ABS7YUJ6_9VIBR</name>
<organism evidence="1 2">
    <name type="scientific">Vibrio tritonius</name>
    <dbReference type="NCBI Taxonomy" id="1435069"/>
    <lineage>
        <taxon>Bacteria</taxon>
        <taxon>Pseudomonadati</taxon>
        <taxon>Pseudomonadota</taxon>
        <taxon>Gammaproteobacteria</taxon>
        <taxon>Vibrionales</taxon>
        <taxon>Vibrionaceae</taxon>
        <taxon>Vibrio</taxon>
    </lineage>
</organism>